<accession>A0A7R9MIC8</accession>
<dbReference type="Gene3D" id="3.40.50.970">
    <property type="match status" value="1"/>
</dbReference>
<evidence type="ECO:0000313" key="11">
    <source>
        <dbReference type="EMBL" id="CAD7660507.1"/>
    </source>
</evidence>
<keyword evidence="6" id="KW-0630">Potassium</keyword>
<comment type="similarity">
    <text evidence="3 9">Belongs to the BCKDHA family.</text>
</comment>
<evidence type="ECO:0000259" key="10">
    <source>
        <dbReference type="Pfam" id="PF00676"/>
    </source>
</evidence>
<evidence type="ECO:0000256" key="5">
    <source>
        <dbReference type="ARBA" id="ARBA00022946"/>
    </source>
</evidence>
<evidence type="ECO:0000256" key="4">
    <source>
        <dbReference type="ARBA" id="ARBA00022723"/>
    </source>
</evidence>
<evidence type="ECO:0000256" key="7">
    <source>
        <dbReference type="ARBA" id="ARBA00023002"/>
    </source>
</evidence>
<protein>
    <recommendedName>
        <fullName evidence="9">2-oxoisovalerate dehydrogenase subunit alpha</fullName>
        <ecNumber evidence="9">1.2.4.4</ecNumber>
    </recommendedName>
    <alternativeName>
        <fullName evidence="9">Branched-chain alpha-keto acid dehydrogenase E1 component alpha chain</fullName>
    </alternativeName>
</protein>
<keyword evidence="7 9" id="KW-0560">Oxidoreductase</keyword>
<dbReference type="FunFam" id="3.40.50.970:FF:000015">
    <property type="entry name" value="2-oxoisovalerate dehydrogenase subunit alpha"/>
    <property type="match status" value="1"/>
</dbReference>
<dbReference type="SUPFAM" id="SSF52518">
    <property type="entry name" value="Thiamin diphosphate-binding fold (THDP-binding)"/>
    <property type="match status" value="1"/>
</dbReference>
<keyword evidence="4" id="KW-0479">Metal-binding</keyword>
<evidence type="ECO:0000256" key="6">
    <source>
        <dbReference type="ARBA" id="ARBA00022958"/>
    </source>
</evidence>
<evidence type="ECO:0000256" key="9">
    <source>
        <dbReference type="RuleBase" id="RU365014"/>
    </source>
</evidence>
<keyword evidence="9" id="KW-0786">Thiamine pyrophosphate</keyword>
<feature type="domain" description="Dehydrogenase E1 component" evidence="10">
    <location>
        <begin position="140"/>
        <end position="437"/>
    </location>
</feature>
<sequence length="478" mass="54473">MFAKKFVNQKFLLNEILSKNVQKFINTQKLATNPYNKSCLQISRRHLNSTPLSSVLSPEQLATSGAAPSTTSTSAPVDVMAEDVPEFPGSRSKWTETLRFILPEHFEGIPVYRVMNRKGIVIEPSEDPNLSQDMVTKIYKGMTILNSMDRVLYESQRQGRISFYMTNYGEEGTHFGSAAAINDDDLVFGQYREAGVLMWRGFKLDKFMAQCYGNCDDLEKGRQMPVHYGSRDHYFVSISSPLATQMPQAVGAAYALKREAKGRCVICYFGEGAASEGDAQAALNFAATLNAPIIFFCRNNGYAISTPTHEQYRGDGIASRGPAFGIPSVRVDGNDVLAVYNATRQARSICVDESRPVLIEAMTYRIGHHSTSDDSSAYRSVDEVKQWHQKDHPISRTRKYMEHKNWWNEEMEKSWKEEAKRQVMSAFTNAEKQLKPNWMDMFTDVYHEMPDNLTEQMEELRKHLDLYKEHYPINNFKQ</sequence>
<dbReference type="Pfam" id="PF00676">
    <property type="entry name" value="E1_dh"/>
    <property type="match status" value="1"/>
</dbReference>
<keyword evidence="8" id="KW-0496">Mitochondrion</keyword>
<dbReference type="PANTHER" id="PTHR43380">
    <property type="entry name" value="2-OXOISOVALERATE DEHYDROGENASE SUBUNIT ALPHA, MITOCHONDRIAL"/>
    <property type="match status" value="1"/>
</dbReference>
<dbReference type="GO" id="GO:0009083">
    <property type="term" value="P:branched-chain amino acid catabolic process"/>
    <property type="evidence" value="ECO:0007669"/>
    <property type="project" value="TreeGrafter"/>
</dbReference>
<dbReference type="InterPro" id="IPR050771">
    <property type="entry name" value="Alpha-ketoacid_DH_E1_comp"/>
</dbReference>
<evidence type="ECO:0000256" key="8">
    <source>
        <dbReference type="ARBA" id="ARBA00023128"/>
    </source>
</evidence>
<dbReference type="GO" id="GO:0003863">
    <property type="term" value="F:branched-chain 2-oxo acid dehydrogenase activity"/>
    <property type="evidence" value="ECO:0007669"/>
    <property type="project" value="UniProtKB-EC"/>
</dbReference>
<dbReference type="EMBL" id="OC935283">
    <property type="protein sequence ID" value="CAD7660507.1"/>
    <property type="molecule type" value="Genomic_DNA"/>
</dbReference>
<reference evidence="11" key="1">
    <citation type="submission" date="2020-11" db="EMBL/GenBank/DDBJ databases">
        <authorList>
            <person name="Tran Van P."/>
        </authorList>
    </citation>
    <scope>NUCLEOTIDE SEQUENCE</scope>
</reference>
<evidence type="ECO:0000256" key="3">
    <source>
        <dbReference type="ARBA" id="ARBA00008646"/>
    </source>
</evidence>
<evidence type="ECO:0000256" key="1">
    <source>
        <dbReference type="ARBA" id="ARBA00001964"/>
    </source>
</evidence>
<comment type="cofactor">
    <cofactor evidence="1 9">
        <name>thiamine diphosphate</name>
        <dbReference type="ChEBI" id="CHEBI:58937"/>
    </cofactor>
</comment>
<dbReference type="GO" id="GO:0005759">
    <property type="term" value="C:mitochondrial matrix"/>
    <property type="evidence" value="ECO:0007669"/>
    <property type="project" value="UniProtKB-SubCell"/>
</dbReference>
<dbReference type="InterPro" id="IPR029061">
    <property type="entry name" value="THDP-binding"/>
</dbReference>
<evidence type="ECO:0000313" key="12">
    <source>
        <dbReference type="Proteomes" id="UP000728032"/>
    </source>
</evidence>
<dbReference type="CDD" id="cd02000">
    <property type="entry name" value="TPP_E1_PDC_ADC_BCADC"/>
    <property type="match status" value="1"/>
</dbReference>
<dbReference type="GO" id="GO:0046872">
    <property type="term" value="F:metal ion binding"/>
    <property type="evidence" value="ECO:0007669"/>
    <property type="project" value="UniProtKB-KW"/>
</dbReference>
<gene>
    <name evidence="11" type="ORF">ONB1V03_LOCUS17074</name>
</gene>
<proteinExistence type="inferred from homology"/>
<dbReference type="Proteomes" id="UP000728032">
    <property type="component" value="Unassembled WGS sequence"/>
</dbReference>
<dbReference type="EMBL" id="CAJPVJ010020458">
    <property type="protein sequence ID" value="CAG2177645.1"/>
    <property type="molecule type" value="Genomic_DNA"/>
</dbReference>
<keyword evidence="5" id="KW-0809">Transit peptide</keyword>
<comment type="catalytic activity">
    <reaction evidence="9">
        <text>N(6)-[(R)-lipoyl]-L-lysyl-[protein] + 3-methyl-2-oxobutanoate + H(+) = N(6)-[(R)-S(8)-2-methylpropanoyldihydrolipoyl]-L-lysyl-[protein] + CO2</text>
        <dbReference type="Rhea" id="RHEA:13457"/>
        <dbReference type="Rhea" id="RHEA-COMP:10474"/>
        <dbReference type="Rhea" id="RHEA-COMP:10497"/>
        <dbReference type="ChEBI" id="CHEBI:11851"/>
        <dbReference type="ChEBI" id="CHEBI:15378"/>
        <dbReference type="ChEBI" id="CHEBI:16526"/>
        <dbReference type="ChEBI" id="CHEBI:83099"/>
        <dbReference type="ChEBI" id="CHEBI:83142"/>
        <dbReference type="EC" id="1.2.4.4"/>
    </reaction>
</comment>
<dbReference type="AlphaFoldDB" id="A0A7R9MIC8"/>
<dbReference type="OrthoDB" id="3845at2759"/>
<dbReference type="PANTHER" id="PTHR43380:SF1">
    <property type="entry name" value="2-OXOISOVALERATE DEHYDROGENASE SUBUNIT ALPHA, MITOCHONDRIAL"/>
    <property type="match status" value="1"/>
</dbReference>
<keyword evidence="12" id="KW-1185">Reference proteome</keyword>
<comment type="subcellular location">
    <subcellularLocation>
        <location evidence="2">Mitochondrion matrix</location>
    </subcellularLocation>
</comment>
<dbReference type="EC" id="1.2.4.4" evidence="9"/>
<evidence type="ECO:0000256" key="2">
    <source>
        <dbReference type="ARBA" id="ARBA00004305"/>
    </source>
</evidence>
<dbReference type="InterPro" id="IPR001017">
    <property type="entry name" value="DH_E1"/>
</dbReference>
<comment type="function">
    <text evidence="9">The branched-chain alpha-keto dehydrogenase complex catalyzes the overall conversion of alpha-keto acids to acyl-CoA and CO(2). It contains multiple copies of three enzymatic components: branched-chain alpha-keto acid decarboxylase (E1), lipoamide acyltransferase (E2) and lipoamide dehydrogenase (E3).</text>
</comment>
<organism evidence="11">
    <name type="scientific">Oppiella nova</name>
    <dbReference type="NCBI Taxonomy" id="334625"/>
    <lineage>
        <taxon>Eukaryota</taxon>
        <taxon>Metazoa</taxon>
        <taxon>Ecdysozoa</taxon>
        <taxon>Arthropoda</taxon>
        <taxon>Chelicerata</taxon>
        <taxon>Arachnida</taxon>
        <taxon>Acari</taxon>
        <taxon>Acariformes</taxon>
        <taxon>Sarcoptiformes</taxon>
        <taxon>Oribatida</taxon>
        <taxon>Brachypylina</taxon>
        <taxon>Oppioidea</taxon>
        <taxon>Oppiidae</taxon>
        <taxon>Oppiella</taxon>
    </lineage>
</organism>
<name>A0A7R9MIC8_9ACAR</name>